<evidence type="ECO:0000313" key="1">
    <source>
        <dbReference type="EMBL" id="QBM91355.1"/>
    </source>
</evidence>
<sequence>MALRATSEHNKSLSVEAQLASILPKVDTSLAERIVIQFLVEIYQCPPPSLRLRSAESIKWPVCGCPAVVVTGNRNALHAESSKRLLCYGWQWGKSVLTAS</sequence>
<reference evidence="1" key="1">
    <citation type="submission" date="2019-01" db="EMBL/GenBank/DDBJ databases">
        <title>Salmonella strain 1423 plasmid sequences.</title>
        <authorList>
            <person name="Chen K."/>
            <person name="Chen S."/>
        </authorList>
    </citation>
    <scope>NUCLEOTIDE SEQUENCE</scope>
    <source>
        <strain evidence="1">Sa1423</strain>
        <plasmid evidence="1">pSa1423-90k</plasmid>
    </source>
</reference>
<dbReference type="AlphaFoldDB" id="A0A482EWZ7"/>
<proteinExistence type="predicted"/>
<organism evidence="1">
    <name type="scientific">Salmonella sp</name>
    <dbReference type="NCBI Taxonomy" id="599"/>
    <lineage>
        <taxon>Bacteria</taxon>
        <taxon>Pseudomonadati</taxon>
        <taxon>Pseudomonadota</taxon>
        <taxon>Gammaproteobacteria</taxon>
        <taxon>Enterobacterales</taxon>
        <taxon>Enterobacteriaceae</taxon>
        <taxon>Salmonella</taxon>
    </lineage>
</organism>
<protein>
    <submittedName>
        <fullName evidence="1">Uncharacterized protein</fullName>
    </submittedName>
</protein>
<gene>
    <name evidence="1" type="ORF">NNIBIDOC_00022</name>
</gene>
<keyword evidence="1" id="KW-0614">Plasmid</keyword>
<geneLocation type="plasmid" evidence="1">
    <name>pSa1423-90k</name>
</geneLocation>
<accession>A0A482EWZ7</accession>
<dbReference type="EMBL" id="MK356557">
    <property type="protein sequence ID" value="QBM91355.1"/>
    <property type="molecule type" value="Genomic_DNA"/>
</dbReference>
<name>A0A482EWZ7_SALSP</name>